<evidence type="ECO:0000256" key="9">
    <source>
        <dbReference type="RuleBase" id="RU365100"/>
    </source>
</evidence>
<dbReference type="NCBIfam" id="TIGR01513">
    <property type="entry name" value="NAPRTase_put"/>
    <property type="match status" value="1"/>
</dbReference>
<evidence type="ECO:0000313" key="14">
    <source>
        <dbReference type="Proteomes" id="UP000051922"/>
    </source>
</evidence>
<dbReference type="InterPro" id="IPR013785">
    <property type="entry name" value="Aldolase_TIM"/>
</dbReference>
<dbReference type="InterPro" id="IPR007229">
    <property type="entry name" value="Nic_PRibTrfase-Fam"/>
</dbReference>
<dbReference type="InterPro" id="IPR036068">
    <property type="entry name" value="Nicotinate_pribotase-like_C"/>
</dbReference>
<dbReference type="PIRSF" id="PIRSF000484">
    <property type="entry name" value="NAPRT"/>
    <property type="match status" value="1"/>
</dbReference>
<dbReference type="Pfam" id="PF17767">
    <property type="entry name" value="NAPRTase_N"/>
    <property type="match status" value="1"/>
</dbReference>
<evidence type="ECO:0000256" key="7">
    <source>
        <dbReference type="ARBA" id="ARBA00022679"/>
    </source>
</evidence>
<comment type="caution">
    <text evidence="13">The sequence shown here is derived from an EMBL/GenBank/DDBJ whole genome shotgun (WGS) entry which is preliminary data.</text>
</comment>
<keyword evidence="7 9" id="KW-0808">Transferase</keyword>
<organism evidence="13 14">
    <name type="scientific">Lacticaseibacillus pantheris DSM 15945 = JCM 12539 = NBRC 106106</name>
    <dbReference type="NCBI Taxonomy" id="1423783"/>
    <lineage>
        <taxon>Bacteria</taxon>
        <taxon>Bacillati</taxon>
        <taxon>Bacillota</taxon>
        <taxon>Bacilli</taxon>
        <taxon>Lactobacillales</taxon>
        <taxon>Lactobacillaceae</taxon>
        <taxon>Lacticaseibacillus</taxon>
    </lineage>
</organism>
<gene>
    <name evidence="13" type="ORF">FC50_GL000585</name>
</gene>
<evidence type="ECO:0000256" key="5">
    <source>
        <dbReference type="ARBA" id="ARBA00022598"/>
    </source>
</evidence>
<evidence type="ECO:0000256" key="6">
    <source>
        <dbReference type="ARBA" id="ARBA00022642"/>
    </source>
</evidence>
<evidence type="ECO:0000256" key="1">
    <source>
        <dbReference type="ARBA" id="ARBA00004952"/>
    </source>
</evidence>
<dbReference type="SUPFAM" id="SSF54675">
    <property type="entry name" value="Nicotinate/Quinolinate PRTase N-terminal domain-like"/>
    <property type="match status" value="1"/>
</dbReference>
<dbReference type="GO" id="GO:0005829">
    <property type="term" value="C:cytosol"/>
    <property type="evidence" value="ECO:0007669"/>
    <property type="project" value="TreeGrafter"/>
</dbReference>
<comment type="function">
    <text evidence="9">Catalyzes the first step in the biosynthesis of NAD from nicotinic acid, the ATP-dependent synthesis of beta-nicotinate D-ribonucleotide from nicotinate and 5-phospho-D-ribose 1-phosphate.</text>
</comment>
<dbReference type="Proteomes" id="UP000051922">
    <property type="component" value="Unassembled WGS sequence"/>
</dbReference>
<evidence type="ECO:0000256" key="8">
    <source>
        <dbReference type="ARBA" id="ARBA00048668"/>
    </source>
</evidence>
<feature type="domain" description="Nicotinate phosphoribosyltransferase N-terminal" evidence="11">
    <location>
        <begin position="26"/>
        <end position="149"/>
    </location>
</feature>
<dbReference type="AlphaFoldDB" id="A0A0R1TZJ2"/>
<keyword evidence="6 9" id="KW-0662">Pyridine nucleotide biosynthesis</keyword>
<comment type="catalytic activity">
    <reaction evidence="8 9">
        <text>5-phospho-alpha-D-ribose 1-diphosphate + nicotinate + ATP + H2O = nicotinate beta-D-ribonucleotide + ADP + phosphate + diphosphate</text>
        <dbReference type="Rhea" id="RHEA:36163"/>
        <dbReference type="ChEBI" id="CHEBI:15377"/>
        <dbReference type="ChEBI" id="CHEBI:30616"/>
        <dbReference type="ChEBI" id="CHEBI:32544"/>
        <dbReference type="ChEBI" id="CHEBI:33019"/>
        <dbReference type="ChEBI" id="CHEBI:43474"/>
        <dbReference type="ChEBI" id="CHEBI:57502"/>
        <dbReference type="ChEBI" id="CHEBI:58017"/>
        <dbReference type="ChEBI" id="CHEBI:456216"/>
        <dbReference type="EC" id="6.3.4.21"/>
    </reaction>
</comment>
<evidence type="ECO:0000256" key="3">
    <source>
        <dbReference type="ARBA" id="ARBA00013236"/>
    </source>
</evidence>
<sequence>MVQLRPVAKGVKTPLEKDGCMRNLTLLTDLYEYSMANGFQSELPPTRATFDVFFRQVPDHGSFVVAAGLQQVVQALDNFHFDQEDLDYLRGLHLYSEAFLQSLSTIKLDCTVQAVPEGMPVFPREPLLTITGPIDQVQMLETLVLNILNHQSLIATKSRRINFAAGGRPVMEFGARRAQGPDSAVYGTRAAVIGGCGSTSNVLAAQEFGIPVAGTMAHSWVESFASELDAFRAWARVYPDNSALLVDTYDVLGSGVPNAITVFRELAAAGHQPVGIRIDSGDITALAKAARAMLDDAGFPDAKITASNALNEQIITALLQEGAPLDNFGVGEELITSSSSPVLSGVYKLAAIEQNGHVTPKIKLSASKAKVTLPGRKQVYRLYRPDTGAAFADVIALADETVGGHPLTVVNSDPLSTHKQVTLTDYVARPLLRPVMSDDGHVNVFDVQRRSRGWLGELPQPVLRLVNPDTYHVYLAPQLAALQTSMLQELRG</sequence>
<dbReference type="InterPro" id="IPR041619">
    <property type="entry name" value="NAPRTase_C"/>
</dbReference>
<dbReference type="UniPathway" id="UPA00253">
    <property type="reaction ID" value="UER00457"/>
</dbReference>
<evidence type="ECO:0000259" key="11">
    <source>
        <dbReference type="Pfam" id="PF17767"/>
    </source>
</evidence>
<comment type="similarity">
    <text evidence="2 9">Belongs to the NAPRTase family.</text>
</comment>
<reference evidence="13 14" key="1">
    <citation type="journal article" date="2015" name="Genome Announc.">
        <title>Expanding the biotechnology potential of lactobacilli through comparative genomics of 213 strains and associated genera.</title>
        <authorList>
            <person name="Sun Z."/>
            <person name="Harris H.M."/>
            <person name="McCann A."/>
            <person name="Guo C."/>
            <person name="Argimon S."/>
            <person name="Zhang W."/>
            <person name="Yang X."/>
            <person name="Jeffery I.B."/>
            <person name="Cooney J.C."/>
            <person name="Kagawa T.F."/>
            <person name="Liu W."/>
            <person name="Song Y."/>
            <person name="Salvetti E."/>
            <person name="Wrobel A."/>
            <person name="Rasinkangas P."/>
            <person name="Parkhill J."/>
            <person name="Rea M.C."/>
            <person name="O'Sullivan O."/>
            <person name="Ritari J."/>
            <person name="Douillard F.P."/>
            <person name="Paul Ross R."/>
            <person name="Yang R."/>
            <person name="Briner A.E."/>
            <person name="Felis G.E."/>
            <person name="de Vos W.M."/>
            <person name="Barrangou R."/>
            <person name="Klaenhammer T.R."/>
            <person name="Caufield P.W."/>
            <person name="Cui Y."/>
            <person name="Zhang H."/>
            <person name="O'Toole P.W."/>
        </authorList>
    </citation>
    <scope>NUCLEOTIDE SEQUENCE [LARGE SCALE GENOMIC DNA]</scope>
    <source>
        <strain evidence="13 14">DSM 15945</strain>
    </source>
</reference>
<dbReference type="InterPro" id="IPR041525">
    <property type="entry name" value="N/Namide_PRibTrfase"/>
</dbReference>
<evidence type="ECO:0000313" key="13">
    <source>
        <dbReference type="EMBL" id="KRL86623.1"/>
    </source>
</evidence>
<dbReference type="EC" id="6.3.4.21" evidence="3 9"/>
<dbReference type="Pfam" id="PF04095">
    <property type="entry name" value="NAPRTase"/>
    <property type="match status" value="1"/>
</dbReference>
<dbReference type="GO" id="GO:0004516">
    <property type="term" value="F:nicotinate phosphoribosyltransferase activity"/>
    <property type="evidence" value="ECO:0007669"/>
    <property type="project" value="UniProtKB-UniRule"/>
</dbReference>
<feature type="domain" description="Nicotinate/nicotinamide phosphoribosyltransferase" evidence="10">
    <location>
        <begin position="170"/>
        <end position="358"/>
    </location>
</feature>
<dbReference type="InterPro" id="IPR006405">
    <property type="entry name" value="Nic_PRibTrfase_pncB"/>
</dbReference>
<evidence type="ECO:0000259" key="12">
    <source>
        <dbReference type="Pfam" id="PF17956"/>
    </source>
</evidence>
<dbReference type="GO" id="GO:0047280">
    <property type="term" value="F:nicotinamide phosphoribosyltransferase activity"/>
    <property type="evidence" value="ECO:0007669"/>
    <property type="project" value="UniProtKB-ARBA"/>
</dbReference>
<evidence type="ECO:0000256" key="2">
    <source>
        <dbReference type="ARBA" id="ARBA00010897"/>
    </source>
</evidence>
<dbReference type="PANTHER" id="PTHR11098">
    <property type="entry name" value="NICOTINATE PHOSPHORIBOSYLTRANSFERASE"/>
    <property type="match status" value="1"/>
</dbReference>
<dbReference type="Gene3D" id="3.20.20.70">
    <property type="entry name" value="Aldolase class I"/>
    <property type="match status" value="1"/>
</dbReference>
<dbReference type="GO" id="GO:0034355">
    <property type="term" value="P:NAD+ biosynthetic process via the salvage pathway"/>
    <property type="evidence" value="ECO:0007669"/>
    <property type="project" value="TreeGrafter"/>
</dbReference>
<dbReference type="NCBIfam" id="NF006695">
    <property type="entry name" value="PRK09243.1-2"/>
    <property type="match status" value="1"/>
</dbReference>
<evidence type="ECO:0000256" key="4">
    <source>
        <dbReference type="ARBA" id="ARBA00022553"/>
    </source>
</evidence>
<name>A0A0R1TZJ2_9LACO</name>
<dbReference type="CDD" id="cd01570">
    <property type="entry name" value="NAPRTase_A"/>
    <property type="match status" value="1"/>
</dbReference>
<protein>
    <recommendedName>
        <fullName evidence="3 9">Nicotinate phosphoribosyltransferase</fullName>
        <ecNumber evidence="3 9">6.3.4.21</ecNumber>
    </recommendedName>
</protein>
<keyword evidence="14" id="KW-1185">Reference proteome</keyword>
<dbReference type="SUPFAM" id="SSF51690">
    <property type="entry name" value="Nicotinate/Quinolinate PRTase C-terminal domain-like"/>
    <property type="match status" value="1"/>
</dbReference>
<dbReference type="PATRIC" id="fig|1423783.4.peg.605"/>
<dbReference type="PANTHER" id="PTHR11098:SF1">
    <property type="entry name" value="NICOTINATE PHOSPHORIBOSYLTRANSFERASE"/>
    <property type="match status" value="1"/>
</dbReference>
<comment type="PTM">
    <text evidence="9">Transiently phosphorylated on a His residue during the reaction cycle. Phosphorylation strongly increases the affinity for substrates and increases the rate of nicotinate D-ribonucleotide production. Dephosphorylation regenerates the low-affinity form of the enzyme, leading to product release.</text>
</comment>
<dbReference type="Gene3D" id="3.20.140.10">
    <property type="entry name" value="nicotinate phosphoribosyltransferase"/>
    <property type="match status" value="1"/>
</dbReference>
<accession>A0A0R1TZJ2</accession>
<keyword evidence="4" id="KW-0597">Phosphoprotein</keyword>
<dbReference type="FunFam" id="3.20.20.70:FF:000076">
    <property type="entry name" value="Nicotinate phosphoribosyltransferase"/>
    <property type="match status" value="1"/>
</dbReference>
<keyword evidence="5 9" id="KW-0436">Ligase</keyword>
<dbReference type="NCBIfam" id="NF009131">
    <property type="entry name" value="PRK12484.1"/>
    <property type="match status" value="1"/>
</dbReference>
<keyword evidence="13" id="KW-0328">Glycosyltransferase</keyword>
<dbReference type="InterPro" id="IPR040727">
    <property type="entry name" value="NAPRTase_N"/>
</dbReference>
<dbReference type="EMBL" id="AZFJ01000040">
    <property type="protein sequence ID" value="KRL86623.1"/>
    <property type="molecule type" value="Genomic_DNA"/>
</dbReference>
<dbReference type="Pfam" id="PF17956">
    <property type="entry name" value="NAPRTase_C"/>
    <property type="match status" value="1"/>
</dbReference>
<dbReference type="STRING" id="1423783.FC50_GL000585"/>
<feature type="domain" description="Nicotinate phosphoribosyltransferase C-terminal" evidence="12">
    <location>
        <begin position="376"/>
        <end position="482"/>
    </location>
</feature>
<comment type="pathway">
    <text evidence="1 9">Cofactor biosynthesis; NAD(+) biosynthesis; nicotinate D-ribonucleotide from nicotinate: step 1/1.</text>
</comment>
<evidence type="ECO:0000259" key="10">
    <source>
        <dbReference type="Pfam" id="PF04095"/>
    </source>
</evidence>
<proteinExistence type="inferred from homology"/>